<organism evidence="4 5">
    <name type="scientific">Thermodesulfovibrio yellowstonii (strain ATCC 51303 / DSM 11347 / YP87)</name>
    <dbReference type="NCBI Taxonomy" id="289376"/>
    <lineage>
        <taxon>Bacteria</taxon>
        <taxon>Pseudomonadati</taxon>
        <taxon>Nitrospirota</taxon>
        <taxon>Thermodesulfovibrionia</taxon>
        <taxon>Thermodesulfovibrionales</taxon>
        <taxon>Thermodesulfovibrionaceae</taxon>
        <taxon>Thermodesulfovibrio</taxon>
    </lineage>
</organism>
<name>B5YGZ5_THEYD</name>
<dbReference type="Pfam" id="PF13304">
    <property type="entry name" value="AAA_21"/>
    <property type="match status" value="1"/>
</dbReference>
<dbReference type="EMBL" id="CP001147">
    <property type="protein sequence ID" value="ACI20175.1"/>
    <property type="molecule type" value="Genomic_DNA"/>
</dbReference>
<evidence type="ECO:0000313" key="4">
    <source>
        <dbReference type="EMBL" id="ACI20175.1"/>
    </source>
</evidence>
<feature type="domain" description="Rad50/SbcC-type AAA" evidence="3">
    <location>
        <begin position="330"/>
        <end position="570"/>
    </location>
</feature>
<evidence type="ECO:0000313" key="5">
    <source>
        <dbReference type="Proteomes" id="UP000000718"/>
    </source>
</evidence>
<dbReference type="SUPFAM" id="SSF89550">
    <property type="entry name" value="PHP domain-like"/>
    <property type="match status" value="1"/>
</dbReference>
<reference evidence="4 5" key="2">
    <citation type="journal article" date="2015" name="Genome Announc.">
        <title>Genome Sequence of the Sulfate-Reducing Thermophilic Bacterium Thermodesulfovibrio yellowstonii Strain DSM 11347T (Phylum Nitrospirae).</title>
        <authorList>
            <person name="Bhatnagar S."/>
            <person name="Badger J.H."/>
            <person name="Madupu R."/>
            <person name="Khouri H.M."/>
            <person name="O'Connor E.M."/>
            <person name="Robb F.T."/>
            <person name="Ward N.L."/>
            <person name="Eisen J.A."/>
        </authorList>
    </citation>
    <scope>NUCLEOTIDE SEQUENCE [LARGE SCALE GENOMIC DNA]</scope>
    <source>
        <strain evidence="5">ATCC 51303 / DSM 11347 / YP87</strain>
    </source>
</reference>
<dbReference type="GO" id="GO:0016887">
    <property type="term" value="F:ATP hydrolysis activity"/>
    <property type="evidence" value="ECO:0007669"/>
    <property type="project" value="InterPro"/>
</dbReference>
<dbReference type="InterPro" id="IPR003959">
    <property type="entry name" value="ATPase_AAA_core"/>
</dbReference>
<proteinExistence type="predicted"/>
<dbReference type="SUPFAM" id="SSF52540">
    <property type="entry name" value="P-loop containing nucleoside triphosphate hydrolases"/>
    <property type="match status" value="1"/>
</dbReference>
<dbReference type="OrthoDB" id="9791620at2"/>
<gene>
    <name evidence="4" type="ordered locus">THEYE_A1694</name>
</gene>
<dbReference type="Proteomes" id="UP000000718">
    <property type="component" value="Chromosome"/>
</dbReference>
<dbReference type="InterPro" id="IPR038729">
    <property type="entry name" value="Rad50/SbcC_AAA"/>
</dbReference>
<dbReference type="InParanoid" id="B5YGZ5"/>
<dbReference type="eggNOG" id="COG1196">
    <property type="taxonomic scope" value="Bacteria"/>
</dbReference>
<dbReference type="EnsemblBacteria" id="ACI20175">
    <property type="protein sequence ID" value="ACI20175"/>
    <property type="gene ID" value="THEYE_A1694"/>
</dbReference>
<dbReference type="GO" id="GO:0006302">
    <property type="term" value="P:double-strand break repair"/>
    <property type="evidence" value="ECO:0007669"/>
    <property type="project" value="InterPro"/>
</dbReference>
<dbReference type="GO" id="GO:0005524">
    <property type="term" value="F:ATP binding"/>
    <property type="evidence" value="ECO:0007669"/>
    <property type="project" value="InterPro"/>
</dbReference>
<dbReference type="eggNOG" id="COG0613">
    <property type="taxonomic scope" value="Bacteria"/>
</dbReference>
<dbReference type="Pfam" id="PF13476">
    <property type="entry name" value="AAA_23"/>
    <property type="match status" value="1"/>
</dbReference>
<evidence type="ECO:0000259" key="3">
    <source>
        <dbReference type="Pfam" id="PF13476"/>
    </source>
</evidence>
<dbReference type="PATRIC" id="fig|289376.4.peg.1649"/>
<dbReference type="HOGENOM" id="CLU_006611_0_0_0"/>
<protein>
    <submittedName>
        <fullName evidence="4">ATPase involved in DNA repair, putative</fullName>
    </submittedName>
</protein>
<dbReference type="KEGG" id="tye:THEYE_A1694"/>
<keyword evidence="5" id="KW-1185">Reference proteome</keyword>
<dbReference type="Gene3D" id="3.40.50.300">
    <property type="entry name" value="P-loop containing nucleotide triphosphate hydrolases"/>
    <property type="match status" value="2"/>
</dbReference>
<feature type="domain" description="ATPase AAA-type core" evidence="2">
    <location>
        <begin position="577"/>
        <end position="933"/>
    </location>
</feature>
<accession>B5YGZ5</accession>
<dbReference type="InterPro" id="IPR027417">
    <property type="entry name" value="P-loop_NTPase"/>
</dbReference>
<dbReference type="STRING" id="289376.THEYE_A1694"/>
<reference evidence="5" key="1">
    <citation type="submission" date="2008-08" db="EMBL/GenBank/DDBJ databases">
        <title>The complete genome sequence of Thermodesulfovibrio yellowstonii strain ATCC 51303 / DSM 11347 / YP87.</title>
        <authorList>
            <person name="Dodson R.J."/>
            <person name="Durkin A.S."/>
            <person name="Wu M."/>
            <person name="Eisen J."/>
            <person name="Sutton G."/>
        </authorList>
    </citation>
    <scope>NUCLEOTIDE SEQUENCE [LARGE SCALE GENOMIC DNA]</scope>
    <source>
        <strain evidence="5">ATCC 51303 / DSM 11347 / YP87</strain>
    </source>
</reference>
<sequence length="1007" mass="117169">MSFFRYPKGSEWRKWDLHVHTPASVLNNQFDGINDDEKWEKYLEKLESLTDISVIGLTDYFSIEGYKKVKEYKDAGNLNNIECLLPNVEIRIIPVTSTDSPINLHIIFSPEIVDDLDSKFFSSLEFNYQNEVYKCIRNDLIKLGRKYRNDNSLQENIAYKIGIEQFKVSFEKVEDIIKKDKALRDNSIIVVSNRSGDGASGIQHSSLAATRENIYRFADCIFSSNPNDRDYFLGKKSDNSDVITRKYGRLKPCIHGSDAHKIIEICYPCIKRSEPGHNCNNQSNCLLRYCWIKADPTFEGLKQIIYEPEERVYIGEESPQKIERNKIIKSITISNSNKWFDSKPILLNDGLVSIIGGKGTGKTAILDLIAYAAGSYKCYEKDENKSKSFLKRAFRDLKGTKIKLEWDDGSSVEEEIKDKLEEFDKEGKVRYLPQDYVEQLCSEVGKNELERQIEDVIFQNIPSELKATYVNFKSYKDAQLKIIHSNKERVTKQIQSINVQIYNYNDLINSKPSKEENIRKAKEEIENLENEIKKISDAIKDSDEQKQILQKIQSLTEQKSNLEKTISEIESKLLKIKEINNKVSNFHEDSKKFLNELKLDFSAVGVTKDQIDEIKIVLYPEDLEQILIARKKLLENDIEEKKEELKVVNTNFEKEKDKLALEKSKQNKIEEINKSLSELKKKRESLISDIQKIETAEHLLPQLLKERENIFIKFFELLFEEKDVLKNIYSPLEKVLKASGEINEKLFDFTVKFDFDLNSMSSDGHELIDLRADGVFRQSRPEALKERLEELKFNLDLEGEKISDSNKESIRRFLKEVEELFTKNDRTLASQLKKRRYIELDFYNWLYSTKYYNISYSIKFNDIELNHLSPGLKGLALIILFLELDQEDKRPILIDQPEENLDNRSVYHTLVRYFRNAKKRRQVIIATHNPNLVVNTDSEQVIVANFDRGLESQESRVSYVSGSLENTFKDDASNLLLEKQGIREHVCEILEGGKDAFEKREQKYGFA</sequence>
<keyword evidence="1" id="KW-0175">Coiled coil</keyword>
<feature type="coiled-coil region" evidence="1">
    <location>
        <begin position="624"/>
        <end position="696"/>
    </location>
</feature>
<evidence type="ECO:0000259" key="2">
    <source>
        <dbReference type="Pfam" id="PF13304"/>
    </source>
</evidence>
<feature type="coiled-coil region" evidence="1">
    <location>
        <begin position="504"/>
        <end position="582"/>
    </location>
</feature>
<evidence type="ECO:0000256" key="1">
    <source>
        <dbReference type="SAM" id="Coils"/>
    </source>
</evidence>
<dbReference type="InterPro" id="IPR016195">
    <property type="entry name" value="Pol/histidinol_Pase-like"/>
</dbReference>
<dbReference type="InterPro" id="IPR054787">
    <property type="entry name" value="TrlF_ATPase"/>
</dbReference>
<dbReference type="RefSeq" id="WP_012544913.1">
    <property type="nucleotide sequence ID" value="NC_011296.1"/>
</dbReference>
<dbReference type="Gene3D" id="3.20.20.140">
    <property type="entry name" value="Metal-dependent hydrolases"/>
    <property type="match status" value="1"/>
</dbReference>
<dbReference type="AlphaFoldDB" id="B5YGZ5"/>
<dbReference type="NCBIfam" id="NF045780">
    <property type="entry name" value="TrlF_fam_ATP"/>
    <property type="match status" value="1"/>
</dbReference>